<dbReference type="AlphaFoldDB" id="A0A919XP87"/>
<sequence length="82" mass="9120">MNDRKITKRRIVDIWIQRQGMKTRSGAQVMYGGERQMTGRNNKPKNDGPASSPGRLDQFGEKLTEVDGNKPMNPGKNGGKSC</sequence>
<gene>
    <name evidence="2" type="ORF">J2TS6_55510</name>
</gene>
<evidence type="ECO:0000313" key="3">
    <source>
        <dbReference type="Proteomes" id="UP000679779"/>
    </source>
</evidence>
<keyword evidence="3" id="KW-1185">Reference proteome</keyword>
<feature type="compositionally biased region" description="Basic and acidic residues" evidence="1">
    <location>
        <begin position="58"/>
        <end position="68"/>
    </location>
</feature>
<accession>A0A919XP87</accession>
<dbReference type="Proteomes" id="UP000679779">
    <property type="component" value="Unassembled WGS sequence"/>
</dbReference>
<dbReference type="EMBL" id="BORQ01000010">
    <property type="protein sequence ID" value="GIO34410.1"/>
    <property type="molecule type" value="Genomic_DNA"/>
</dbReference>
<evidence type="ECO:0000256" key="1">
    <source>
        <dbReference type="SAM" id="MobiDB-lite"/>
    </source>
</evidence>
<proteinExistence type="predicted"/>
<feature type="region of interest" description="Disordered" evidence="1">
    <location>
        <begin position="23"/>
        <end position="82"/>
    </location>
</feature>
<evidence type="ECO:0000313" key="2">
    <source>
        <dbReference type="EMBL" id="GIO34410.1"/>
    </source>
</evidence>
<reference evidence="2" key="1">
    <citation type="submission" date="2021-03" db="EMBL/GenBank/DDBJ databases">
        <title>Antimicrobial resistance genes in bacteria isolated from Japanese honey, and their potential for conferring macrolide and lincosamide resistance in the American foulbrood pathogen Paenibacillus larvae.</title>
        <authorList>
            <person name="Okamoto M."/>
            <person name="Kumagai M."/>
            <person name="Kanamori H."/>
            <person name="Takamatsu D."/>
        </authorList>
    </citation>
    <scope>NUCLEOTIDE SEQUENCE</scope>
    <source>
        <strain evidence="2">J2TS6</strain>
    </source>
</reference>
<protein>
    <submittedName>
        <fullName evidence="2">Uncharacterized protein</fullName>
    </submittedName>
</protein>
<organism evidence="2 3">
    <name type="scientific">Paenibacillus albilobatus</name>
    <dbReference type="NCBI Taxonomy" id="2716884"/>
    <lineage>
        <taxon>Bacteria</taxon>
        <taxon>Bacillati</taxon>
        <taxon>Bacillota</taxon>
        <taxon>Bacilli</taxon>
        <taxon>Bacillales</taxon>
        <taxon>Paenibacillaceae</taxon>
        <taxon>Paenibacillus</taxon>
    </lineage>
</organism>
<comment type="caution">
    <text evidence="2">The sequence shown here is derived from an EMBL/GenBank/DDBJ whole genome shotgun (WGS) entry which is preliminary data.</text>
</comment>
<name>A0A919XP87_9BACL</name>